<comment type="similarity">
    <text evidence="2 5">Belongs to the PqqA family.</text>
</comment>
<evidence type="ECO:0000256" key="4">
    <source>
        <dbReference type="ARBA" id="ARBA00022905"/>
    </source>
</evidence>
<dbReference type="RefSeq" id="WP_283444295.1">
    <property type="nucleotide sequence ID" value="NZ_FXUL01000019.1"/>
</dbReference>
<evidence type="ECO:0000256" key="2">
    <source>
        <dbReference type="ARBA" id="ARBA00009325"/>
    </source>
</evidence>
<accession>A0ABY1QJV2</accession>
<dbReference type="Proteomes" id="UP001158049">
    <property type="component" value="Unassembled WGS sequence"/>
</dbReference>
<proteinExistence type="inferred from homology"/>
<evidence type="ECO:0000256" key="1">
    <source>
        <dbReference type="ARBA" id="ARBA00004886"/>
    </source>
</evidence>
<keyword evidence="4 5" id="KW-0884">PQQ biosynthesis</keyword>
<dbReference type="HAMAP" id="MF_00656">
    <property type="entry name" value="PQQ_syn_PqqA"/>
    <property type="match status" value="1"/>
</dbReference>
<sequence>MDLPLRPAGARHRMNRIRDGSALPGACSFNLFQSLSTFKENRMIWEKPQAVDMRWGFEITMYIANR</sequence>
<evidence type="ECO:0000313" key="6">
    <source>
        <dbReference type="EMBL" id="SMP73532.1"/>
    </source>
</evidence>
<comment type="caution">
    <text evidence="6">The sequence shown here is derived from an EMBL/GenBank/DDBJ whole genome shotgun (WGS) entry which is preliminary data.</text>
</comment>
<dbReference type="EMBL" id="FXUL01000019">
    <property type="protein sequence ID" value="SMP73532.1"/>
    <property type="molecule type" value="Genomic_DNA"/>
</dbReference>
<protein>
    <recommendedName>
        <fullName evidence="3 5">Coenzyme PQQ synthesis protein A</fullName>
    </recommendedName>
    <alternativeName>
        <fullName evidence="5">Pyrroloquinoline quinone biosynthesis protein A</fullName>
    </alternativeName>
</protein>
<dbReference type="NCBIfam" id="TIGR02107">
    <property type="entry name" value="PQQ_syn_pqqA"/>
    <property type="match status" value="1"/>
</dbReference>
<dbReference type="InterPro" id="IPR011725">
    <property type="entry name" value="PQQ_synth_PqqA"/>
</dbReference>
<reference evidence="6 7" key="1">
    <citation type="submission" date="2017-05" db="EMBL/GenBank/DDBJ databases">
        <authorList>
            <person name="Varghese N."/>
            <person name="Submissions S."/>
        </authorList>
    </citation>
    <scope>NUCLEOTIDE SEQUENCE [LARGE SCALE GENOMIC DNA]</scope>
    <source>
        <strain evidence="6 7">DSM 26001</strain>
    </source>
</reference>
<organism evidence="6 7">
    <name type="scientific">Noviherbaspirillum suwonense</name>
    <dbReference type="NCBI Taxonomy" id="1224511"/>
    <lineage>
        <taxon>Bacteria</taxon>
        <taxon>Pseudomonadati</taxon>
        <taxon>Pseudomonadota</taxon>
        <taxon>Betaproteobacteria</taxon>
        <taxon>Burkholderiales</taxon>
        <taxon>Oxalobacteraceae</taxon>
        <taxon>Noviherbaspirillum</taxon>
    </lineage>
</organism>
<comment type="pathway">
    <text evidence="1 5">Cofactor biosynthesis; pyrroloquinoline quinone biosynthesis.</text>
</comment>
<evidence type="ECO:0000256" key="5">
    <source>
        <dbReference type="HAMAP-Rule" id="MF_00656"/>
    </source>
</evidence>
<evidence type="ECO:0000313" key="7">
    <source>
        <dbReference type="Proteomes" id="UP001158049"/>
    </source>
</evidence>
<feature type="cross-link" description="Pyrroloquinoline quinone (Glu-Tyr)" evidence="5">
    <location>
        <begin position="58"/>
        <end position="62"/>
    </location>
</feature>
<comment type="function">
    <text evidence="5">Required for coenzyme pyrroloquinoline quinone (PQQ) biosynthesis. PQQ is probably formed by cross-linking a specific glutamate to a specific tyrosine residue and excising these residues from the peptide.</text>
</comment>
<evidence type="ECO:0000256" key="3">
    <source>
        <dbReference type="ARBA" id="ARBA00015086"/>
    </source>
</evidence>
<keyword evidence="7" id="KW-1185">Reference proteome</keyword>
<name>A0ABY1QJV2_9BURK</name>
<gene>
    <name evidence="5" type="primary">pqqA</name>
    <name evidence="6" type="ORF">SAMN06295970_119104</name>
</gene>
<dbReference type="Pfam" id="PF08042">
    <property type="entry name" value="PqqA"/>
    <property type="match status" value="1"/>
</dbReference>